<feature type="compositionally biased region" description="Basic and acidic residues" evidence="1">
    <location>
        <begin position="395"/>
        <end position="422"/>
    </location>
</feature>
<keyword evidence="3" id="KW-1185">Reference proteome</keyword>
<evidence type="ECO:0000313" key="2">
    <source>
        <dbReference type="EMBL" id="QRC97324.1"/>
    </source>
</evidence>
<reference evidence="3" key="1">
    <citation type="journal article" date="2021" name="BMC Genomics">
        <title>Chromosome-level genome assembly and manually-curated proteome of model necrotroph Parastagonospora nodorum Sn15 reveals a genome-wide trove of candidate effector homologs, and redundancy of virulence-related functions within an accessory chromosome.</title>
        <authorList>
            <person name="Bertazzoni S."/>
            <person name="Jones D.A.B."/>
            <person name="Phan H.T."/>
            <person name="Tan K.-C."/>
            <person name="Hane J.K."/>
        </authorList>
    </citation>
    <scope>NUCLEOTIDE SEQUENCE [LARGE SCALE GENOMIC DNA]</scope>
    <source>
        <strain evidence="3">SN15 / ATCC MYA-4574 / FGSC 10173)</strain>
    </source>
</reference>
<evidence type="ECO:0000313" key="3">
    <source>
        <dbReference type="Proteomes" id="UP000663193"/>
    </source>
</evidence>
<dbReference type="AlphaFoldDB" id="A0A7U2F682"/>
<protein>
    <submittedName>
        <fullName evidence="2">Uncharacterized protein</fullName>
    </submittedName>
</protein>
<feature type="region of interest" description="Disordered" evidence="1">
    <location>
        <begin position="395"/>
        <end position="453"/>
    </location>
</feature>
<feature type="region of interest" description="Disordered" evidence="1">
    <location>
        <begin position="1"/>
        <end position="119"/>
    </location>
</feature>
<dbReference type="OrthoDB" id="3801039at2759"/>
<dbReference type="RefSeq" id="XP_001799197.1">
    <property type="nucleotide sequence ID" value="XM_001799145.1"/>
</dbReference>
<proteinExistence type="predicted"/>
<dbReference type="Proteomes" id="UP000663193">
    <property type="component" value="Chromosome 7"/>
</dbReference>
<gene>
    <name evidence="2" type="ORF">JI435_088930</name>
</gene>
<sequence length="481" mass="50205">MNFALATSTPNKDSSVVTATPQPSRGPLNLPRFLSFIQRSPDSSVPSEIQATDLPMPSYDTETNKALKSSKHAATKKAKTTMSANDEDVNDRDDPLNTTPRQSCASKKKNKKTKTQSASIADVKSAGYALPSEISYAIPSHSSRMTQVKGGEHTASMKTMASGSVRVTTKLWHPAKSNAKKIGIPKFLLGLLSLRASIVGAHIVPREDTSPSITTAPIPTTLVPFVLTAKAAALTCSAGQERCGDNLCFDKQSQVCCPGEAIVCSSGTQCAFSNLGDGTMIYTCAPADARNGTDPRIYTGSMVTVRPTATGNATLPNPTGNGGARLGVPGVFKHIALLGNVVRAVAFPSELFGECCMGICCKPGESCARSSEGPKCWPGAEAKVAEADIADKEVHTSEVAPVHDIRSEERSADEVDTQDVKNKKGGGGHGSGGGRGGGRGGSRPIGGGQGGHKSVASDRLTFAALHVLEAAGLAFLIHRWF</sequence>
<feature type="compositionally biased region" description="Gly residues" evidence="1">
    <location>
        <begin position="425"/>
        <end position="451"/>
    </location>
</feature>
<accession>A0A7U2F682</accession>
<dbReference type="EMBL" id="CP069029">
    <property type="protein sequence ID" value="QRC97324.1"/>
    <property type="molecule type" value="Genomic_DNA"/>
</dbReference>
<name>A0A7U2F682_PHANO</name>
<feature type="compositionally biased region" description="Polar residues" evidence="1">
    <location>
        <begin position="1"/>
        <end position="23"/>
    </location>
</feature>
<dbReference type="KEGG" id="pno:SNOG_08893"/>
<feature type="compositionally biased region" description="Basic residues" evidence="1">
    <location>
        <begin position="68"/>
        <end position="79"/>
    </location>
</feature>
<organism evidence="2 3">
    <name type="scientific">Phaeosphaeria nodorum (strain SN15 / ATCC MYA-4574 / FGSC 10173)</name>
    <name type="common">Glume blotch fungus</name>
    <name type="synonym">Parastagonospora nodorum</name>
    <dbReference type="NCBI Taxonomy" id="321614"/>
    <lineage>
        <taxon>Eukaryota</taxon>
        <taxon>Fungi</taxon>
        <taxon>Dikarya</taxon>
        <taxon>Ascomycota</taxon>
        <taxon>Pezizomycotina</taxon>
        <taxon>Dothideomycetes</taxon>
        <taxon>Pleosporomycetidae</taxon>
        <taxon>Pleosporales</taxon>
        <taxon>Pleosporineae</taxon>
        <taxon>Phaeosphaeriaceae</taxon>
        <taxon>Parastagonospora</taxon>
    </lineage>
</organism>
<feature type="compositionally biased region" description="Polar residues" evidence="1">
    <location>
        <begin position="96"/>
        <end position="105"/>
    </location>
</feature>
<dbReference type="VEuPathDB" id="FungiDB:JI435_088930"/>
<feature type="compositionally biased region" description="Polar residues" evidence="1">
    <location>
        <begin position="37"/>
        <end position="50"/>
    </location>
</feature>
<evidence type="ECO:0000256" key="1">
    <source>
        <dbReference type="SAM" id="MobiDB-lite"/>
    </source>
</evidence>